<dbReference type="InterPro" id="IPR000209">
    <property type="entry name" value="Peptidase_S8/S53_dom"/>
</dbReference>
<dbReference type="PANTHER" id="PTHR10795">
    <property type="entry name" value="PROPROTEIN CONVERTASE SUBTILISIN/KEXIN"/>
    <property type="match status" value="1"/>
</dbReference>
<dbReference type="PROSITE" id="PS51892">
    <property type="entry name" value="SUBTILASE"/>
    <property type="match status" value="1"/>
</dbReference>
<dbReference type="InterPro" id="IPR034197">
    <property type="entry name" value="Peptidases_S8_3"/>
</dbReference>
<dbReference type="HOGENOM" id="CLU_000625_4_3_1"/>
<dbReference type="InterPro" id="IPR015500">
    <property type="entry name" value="Peptidase_S8_subtilisin-rel"/>
</dbReference>
<feature type="domain" description="Inhibitor I9" evidence="9">
    <location>
        <begin position="12"/>
        <end position="55"/>
    </location>
</feature>
<organism evidence="11 12">
    <name type="scientific">Solanum tuberosum</name>
    <name type="common">Potato</name>
    <dbReference type="NCBI Taxonomy" id="4113"/>
    <lineage>
        <taxon>Eukaryota</taxon>
        <taxon>Viridiplantae</taxon>
        <taxon>Streptophyta</taxon>
        <taxon>Embryophyta</taxon>
        <taxon>Tracheophyta</taxon>
        <taxon>Spermatophyta</taxon>
        <taxon>Magnoliopsida</taxon>
        <taxon>eudicotyledons</taxon>
        <taxon>Gunneridae</taxon>
        <taxon>Pentapetalae</taxon>
        <taxon>asterids</taxon>
        <taxon>lamiids</taxon>
        <taxon>Solanales</taxon>
        <taxon>Solanaceae</taxon>
        <taxon>Solanoideae</taxon>
        <taxon>Solaneae</taxon>
        <taxon>Solanum</taxon>
    </lineage>
</organism>
<dbReference type="Pfam" id="PF05922">
    <property type="entry name" value="Inhibitor_I9"/>
    <property type="match status" value="1"/>
</dbReference>
<keyword evidence="5 7" id="KW-0720">Serine protease</keyword>
<dbReference type="InParanoid" id="M1AHV0"/>
<dbReference type="GO" id="GO:0005576">
    <property type="term" value="C:extracellular region"/>
    <property type="evidence" value="ECO:0000318"/>
    <property type="project" value="GO_Central"/>
</dbReference>
<evidence type="ECO:0000313" key="11">
    <source>
        <dbReference type="EnsemblPlants" id="PGSC0003DMT400023132"/>
    </source>
</evidence>
<keyword evidence="12" id="KW-1185">Reference proteome</keyword>
<protein>
    <submittedName>
        <fullName evidence="11">Cucumisin</fullName>
    </submittedName>
</protein>
<dbReference type="Proteomes" id="UP000011115">
    <property type="component" value="Unassembled WGS sequence"/>
</dbReference>
<keyword evidence="4 7" id="KW-0378">Hydrolase</keyword>
<evidence type="ECO:0000256" key="2">
    <source>
        <dbReference type="ARBA" id="ARBA00022670"/>
    </source>
</evidence>
<dbReference type="Gene3D" id="2.60.40.2310">
    <property type="match status" value="1"/>
</dbReference>
<dbReference type="InterPro" id="IPR036852">
    <property type="entry name" value="Peptidase_S8/S53_dom_sf"/>
</dbReference>
<dbReference type="CDD" id="cd04852">
    <property type="entry name" value="Peptidases_S8_3"/>
    <property type="match status" value="1"/>
</dbReference>
<feature type="domain" description="Subtilisin-like protease fibronectin type-III" evidence="10">
    <location>
        <begin position="509"/>
        <end position="609"/>
    </location>
</feature>
<dbReference type="PaxDb" id="4113-PGSC0003DMT400023132"/>
<dbReference type="eggNOG" id="ENOG502QRA7">
    <property type="taxonomic scope" value="Eukaryota"/>
</dbReference>
<evidence type="ECO:0000313" key="12">
    <source>
        <dbReference type="Proteomes" id="UP000011115"/>
    </source>
</evidence>
<evidence type="ECO:0000259" key="10">
    <source>
        <dbReference type="Pfam" id="PF17766"/>
    </source>
</evidence>
<evidence type="ECO:0000256" key="1">
    <source>
        <dbReference type="ARBA" id="ARBA00011073"/>
    </source>
</evidence>
<dbReference type="Gene3D" id="3.50.30.30">
    <property type="match status" value="1"/>
</dbReference>
<dbReference type="GO" id="GO:0006508">
    <property type="term" value="P:proteolysis"/>
    <property type="evidence" value="ECO:0007669"/>
    <property type="project" value="UniProtKB-KW"/>
</dbReference>
<evidence type="ECO:0000259" key="8">
    <source>
        <dbReference type="Pfam" id="PF00082"/>
    </source>
</evidence>
<evidence type="ECO:0000256" key="6">
    <source>
        <dbReference type="PIRSR" id="PIRSR615500-1"/>
    </source>
</evidence>
<dbReference type="InterPro" id="IPR037045">
    <property type="entry name" value="S8pro/Inhibitor_I9_sf"/>
</dbReference>
<dbReference type="FunCoup" id="M1AHV0">
    <property type="interactions" value="20"/>
</dbReference>
<dbReference type="OMA" id="AFLCKEG"/>
<reference evidence="12" key="1">
    <citation type="journal article" date="2011" name="Nature">
        <title>Genome sequence and analysis of the tuber crop potato.</title>
        <authorList>
            <consortium name="The Potato Genome Sequencing Consortium"/>
        </authorList>
    </citation>
    <scope>NUCLEOTIDE SEQUENCE [LARGE SCALE GENOMIC DNA]</scope>
    <source>
        <strain evidence="12">cv. DM1-3 516 R44</strain>
    </source>
</reference>
<reference evidence="11" key="2">
    <citation type="submission" date="2015-06" db="UniProtKB">
        <authorList>
            <consortium name="EnsemblPlants"/>
        </authorList>
    </citation>
    <scope>IDENTIFICATION</scope>
    <source>
        <strain evidence="11">DM1-3 516 R44</strain>
    </source>
</reference>
<dbReference type="InterPro" id="IPR023828">
    <property type="entry name" value="Peptidase_S8_Ser-AS"/>
</dbReference>
<dbReference type="InterPro" id="IPR041469">
    <property type="entry name" value="Subtilisin-like_FN3"/>
</dbReference>
<comment type="similarity">
    <text evidence="1 7">Belongs to the peptidase S8 family.</text>
</comment>
<feature type="active site" description="Charge relay system" evidence="6 7">
    <location>
        <position position="85"/>
    </location>
</feature>
<dbReference type="InterPro" id="IPR045051">
    <property type="entry name" value="SBT"/>
</dbReference>
<dbReference type="Gramene" id="PGSC0003DMT400023132">
    <property type="protein sequence ID" value="PGSC0003DMT400023132"/>
    <property type="gene ID" value="PGSC0003DMG400008957"/>
</dbReference>
<dbReference type="FunFam" id="3.40.50.200:FF:000006">
    <property type="entry name" value="Subtilisin-like protease SBT1.5"/>
    <property type="match status" value="1"/>
</dbReference>
<feature type="active site" description="Charge relay system" evidence="6 7">
    <location>
        <position position="149"/>
    </location>
</feature>
<dbReference type="SUPFAM" id="SSF52743">
    <property type="entry name" value="Subtilisin-like"/>
    <property type="match status" value="1"/>
</dbReference>
<proteinExistence type="inferred from homology"/>
<feature type="domain" description="Peptidase S8/S53" evidence="8">
    <location>
        <begin position="77"/>
        <end position="437"/>
    </location>
</feature>
<evidence type="ECO:0000256" key="3">
    <source>
        <dbReference type="ARBA" id="ARBA00022729"/>
    </source>
</evidence>
<name>M1AHV0_SOLTU</name>
<dbReference type="AlphaFoldDB" id="M1AHV0"/>
<dbReference type="GO" id="GO:0004252">
    <property type="term" value="F:serine-type endopeptidase activity"/>
    <property type="evidence" value="ECO:0000318"/>
    <property type="project" value="GO_Central"/>
</dbReference>
<dbReference type="PROSITE" id="PS00137">
    <property type="entry name" value="SUBTILASE_HIS"/>
    <property type="match status" value="1"/>
</dbReference>
<evidence type="ECO:0000256" key="7">
    <source>
        <dbReference type="PROSITE-ProRule" id="PRU01240"/>
    </source>
</evidence>
<dbReference type="PROSITE" id="PS00138">
    <property type="entry name" value="SUBTILASE_SER"/>
    <property type="match status" value="1"/>
</dbReference>
<evidence type="ECO:0000256" key="5">
    <source>
        <dbReference type="ARBA" id="ARBA00022825"/>
    </source>
</evidence>
<gene>
    <name evidence="11" type="primary">LOC107059488</name>
</gene>
<dbReference type="Gene3D" id="3.30.70.80">
    <property type="entry name" value="Peptidase S8 propeptide/proteinase inhibitor I9"/>
    <property type="match status" value="1"/>
</dbReference>
<feature type="active site" description="Charge relay system" evidence="6 7">
    <location>
        <position position="401"/>
    </location>
</feature>
<dbReference type="MEROPS" id="S08.A13"/>
<dbReference type="Gene3D" id="3.40.50.200">
    <property type="entry name" value="Peptidase S8/S53 domain"/>
    <property type="match status" value="1"/>
</dbReference>
<dbReference type="InterPro" id="IPR022398">
    <property type="entry name" value="Peptidase_S8_His-AS"/>
</dbReference>
<evidence type="ECO:0000256" key="4">
    <source>
        <dbReference type="ARBA" id="ARBA00022801"/>
    </source>
</evidence>
<evidence type="ECO:0000259" key="9">
    <source>
        <dbReference type="Pfam" id="PF05922"/>
    </source>
</evidence>
<accession>M1AHV0</accession>
<keyword evidence="3" id="KW-0732">Signal</keyword>
<dbReference type="EnsemblPlants" id="PGSC0003DMT400023132">
    <property type="protein sequence ID" value="PGSC0003DMT400023132"/>
    <property type="gene ID" value="PGSC0003DMG400008957"/>
</dbReference>
<dbReference type="Pfam" id="PF17766">
    <property type="entry name" value="fn3_6"/>
    <property type="match status" value="1"/>
</dbReference>
<dbReference type="Pfam" id="PF00082">
    <property type="entry name" value="Peptidase_S8"/>
    <property type="match status" value="1"/>
</dbReference>
<dbReference type="PRINTS" id="PR00723">
    <property type="entry name" value="SUBTILISIN"/>
</dbReference>
<sequence length="618" mass="66243">MSTSLFLAVAQLPRVLHSYEKSFNGFVTKLLPEEADLLSHREDVISVFPSTIRQLRTTRSWDFIGMPLNVERNQVESDIIVGVIDTGIWIQSESFNDKGFGPPPSKWKGKCGQGANFTKCNNKVIGAQFFNLEGAGNDGELSPADFEGHGTHVASTVGGVPVPGASLYGIAEGTARGGVPSARIATYKACWSMGCTDSDLLAAFDAAISDGVDIISLSVGGGGRNFFEDSIAIGAFHALKKGILTCCAAGNSGPDLGTIENVAPWIFTVAATSSDRKFETDAMLGNGVAISGISVNTFEPTKKWFPLTSGTLAQAKNASYYGNSRSPQAVIYKTRTVNMTAPFVPSFSSRGPQSTSLNILKPDISAPGLSILAAFTGLNSINSDRTKDKRMVKYNVDSGTSMSCPHAAAATAYVKSFHPDWSPAAIKSALMTTATSMKIRPVGAELASGAGQINPRKAINPGLIYDLDINSYIGYFCKEGYNSTNIALLTGSKMYNCSSIPKALGADGLNYPSIHLQLQNPNESDISAIFYRTVTYVGNGKAVYKAKVRGPKCLSINVVPNILSFSKVNEKKSFRVELKGKFTRDKSWYISSSLVWGGNKPYVKSPILVYRPLFNVVY</sequence>
<dbReference type="InterPro" id="IPR010259">
    <property type="entry name" value="S8pro/Inhibitor_I9"/>
</dbReference>
<keyword evidence="2 7" id="KW-0645">Protease</keyword>